<dbReference type="InterPro" id="IPR050378">
    <property type="entry name" value="Metallo-dep_Hydrolases_sf"/>
</dbReference>
<proteinExistence type="predicted"/>
<evidence type="ECO:0000313" key="3">
    <source>
        <dbReference type="Proteomes" id="UP001258994"/>
    </source>
</evidence>
<gene>
    <name evidence="2" type="ORF">RGQ13_08480</name>
</gene>
<dbReference type="InterPro" id="IPR011059">
    <property type="entry name" value="Metal-dep_hydrolase_composite"/>
</dbReference>
<accession>A0ABY9U4Q2</accession>
<organism evidence="2 3">
    <name type="scientific">Thalassotalea psychrophila</name>
    <dbReference type="NCBI Taxonomy" id="3065647"/>
    <lineage>
        <taxon>Bacteria</taxon>
        <taxon>Pseudomonadati</taxon>
        <taxon>Pseudomonadota</taxon>
        <taxon>Gammaproteobacteria</taxon>
        <taxon>Alteromonadales</taxon>
        <taxon>Colwelliaceae</taxon>
        <taxon>Thalassotalea</taxon>
    </lineage>
</organism>
<dbReference type="PANTHER" id="PTHR11647">
    <property type="entry name" value="HYDRANTOINASE/DIHYDROPYRIMIDINASE FAMILY MEMBER"/>
    <property type="match status" value="1"/>
</dbReference>
<feature type="domain" description="Amidohydrolase 3" evidence="1">
    <location>
        <begin position="86"/>
        <end position="512"/>
    </location>
</feature>
<dbReference type="InterPro" id="IPR013108">
    <property type="entry name" value="Amidohydro_3"/>
</dbReference>
<reference evidence="3" key="1">
    <citation type="submission" date="2023-09" db="EMBL/GenBank/DDBJ databases">
        <authorList>
            <person name="Li S."/>
            <person name="Li X."/>
            <person name="Zhang C."/>
            <person name="Zhao Z."/>
        </authorList>
    </citation>
    <scope>NUCLEOTIDE SEQUENCE [LARGE SCALE GENOMIC DNA]</scope>
    <source>
        <strain evidence="3">SQ149</strain>
    </source>
</reference>
<dbReference type="InterPro" id="IPR032466">
    <property type="entry name" value="Metal_Hydrolase"/>
</dbReference>
<keyword evidence="3" id="KW-1185">Reference proteome</keyword>
<dbReference type="Gene3D" id="3.30.1490.130">
    <property type="entry name" value="D-aminoacylase. Domain 3"/>
    <property type="match status" value="1"/>
</dbReference>
<dbReference type="EMBL" id="CP134145">
    <property type="protein sequence ID" value="WNC74014.1"/>
    <property type="molecule type" value="Genomic_DNA"/>
</dbReference>
<dbReference type="SUPFAM" id="SSF51556">
    <property type="entry name" value="Metallo-dependent hydrolases"/>
    <property type="match status" value="1"/>
</dbReference>
<dbReference type="Pfam" id="PF07969">
    <property type="entry name" value="Amidohydro_3"/>
    <property type="match status" value="1"/>
</dbReference>
<dbReference type="SUPFAM" id="SSF51338">
    <property type="entry name" value="Composite domain of metallo-dependent hydrolases"/>
    <property type="match status" value="1"/>
</dbReference>
<dbReference type="PANTHER" id="PTHR11647:SF1">
    <property type="entry name" value="COLLAPSIN RESPONSE MEDIATOR PROTEIN"/>
    <property type="match status" value="1"/>
</dbReference>
<dbReference type="PROSITE" id="PS51257">
    <property type="entry name" value="PROKAR_LIPOPROTEIN"/>
    <property type="match status" value="1"/>
</dbReference>
<protein>
    <submittedName>
        <fullName evidence="2">Amidohydrolase family protein</fullName>
    </submittedName>
</protein>
<dbReference type="Gene3D" id="3.20.20.140">
    <property type="entry name" value="Metal-dependent hydrolases"/>
    <property type="match status" value="1"/>
</dbReference>
<dbReference type="Gene3D" id="2.30.40.10">
    <property type="entry name" value="Urease, subunit C, domain 1"/>
    <property type="match status" value="1"/>
</dbReference>
<evidence type="ECO:0000313" key="2">
    <source>
        <dbReference type="EMBL" id="WNC74014.1"/>
    </source>
</evidence>
<dbReference type="RefSeq" id="WP_348393124.1">
    <property type="nucleotide sequence ID" value="NZ_CP134145.1"/>
</dbReference>
<dbReference type="NCBIfam" id="NF006560">
    <property type="entry name" value="PRK09061.1"/>
    <property type="match status" value="1"/>
</dbReference>
<dbReference type="InterPro" id="IPR023100">
    <property type="entry name" value="D-aminoacylase_insert_dom_sf"/>
</dbReference>
<name>A0ABY9U4Q2_9GAMM</name>
<sequence>MTSKSKVKVNFNAITKVCVYTSLAFAIAACSSMGGNSEAPGADGYDLVINNGRVLDPETNFDGIRNVGIKDGRIVAITEDVITGSDTIDAKGLVVSPGFIDTHTHSSQKFAIKMAMMDGVTSAMDTELGASNVAAWYDAEAGKWPINYGTCVAHEHSRMMVLDKLEINDPIDASKGFTMRAKAAEDGVNSWSVTVANRDEINQITKILDKGLTEGALCIGTTPGYAQAGVQSYELFEVQKTAARYGRPIGSHTRYHTQNKAPAESTIGADEVIANAMALNAPLIYSHNNDYGWWEIEEKLQLARDQGYNVWSEYYPYAGGSSNIGAIAYTPAVWEDVLGFTYEEAIYDPSQSKFLTKEEVVALQKEDPGRIVVGYNNNRFDWFDDWIKEEGMTVGSDGMWDMRDGMTWDTDSNDFSGHPRTSGTHSRVLRLGREHNVPLMLSIKQLSYNSAYYLGKMGLTFFDERGRMQEGMVADITIFDANTVADKSDYVPGENGRPPAGMPHVIVNGKFVKRDGKALNEMVGKPIRFAPTESKWQPLELEHIK</sequence>
<evidence type="ECO:0000259" key="1">
    <source>
        <dbReference type="Pfam" id="PF07969"/>
    </source>
</evidence>
<dbReference type="Proteomes" id="UP001258994">
    <property type="component" value="Chromosome"/>
</dbReference>